<reference evidence="1" key="1">
    <citation type="submission" date="2022-08" db="EMBL/GenBank/DDBJ databases">
        <authorList>
            <person name="Deng Y."/>
            <person name="Han X.-F."/>
            <person name="Zhang Y.-Q."/>
        </authorList>
    </citation>
    <scope>NUCLEOTIDE SEQUENCE</scope>
    <source>
        <strain evidence="1">CPCC 203386</strain>
    </source>
</reference>
<dbReference type="RefSeq" id="WP_259538316.1">
    <property type="nucleotide sequence ID" value="NZ_JANLCJ010000002.1"/>
</dbReference>
<evidence type="ECO:0000313" key="1">
    <source>
        <dbReference type="EMBL" id="MCS5733499.1"/>
    </source>
</evidence>
<evidence type="ECO:0008006" key="3">
    <source>
        <dbReference type="Google" id="ProtNLM"/>
    </source>
</evidence>
<evidence type="ECO:0000313" key="2">
    <source>
        <dbReference type="Proteomes" id="UP001165586"/>
    </source>
</evidence>
<protein>
    <recommendedName>
        <fullName evidence="3">DNA-binding response regulator</fullName>
    </recommendedName>
</protein>
<name>A0ABT2H0P1_9MICO</name>
<accession>A0ABT2H0P1</accession>
<organism evidence="1 2">
    <name type="scientific">Herbiconiux daphne</name>
    <dbReference type="NCBI Taxonomy" id="2970914"/>
    <lineage>
        <taxon>Bacteria</taxon>
        <taxon>Bacillati</taxon>
        <taxon>Actinomycetota</taxon>
        <taxon>Actinomycetes</taxon>
        <taxon>Micrococcales</taxon>
        <taxon>Microbacteriaceae</taxon>
        <taxon>Herbiconiux</taxon>
    </lineage>
</organism>
<dbReference type="EMBL" id="JANLCJ010000002">
    <property type="protein sequence ID" value="MCS5733499.1"/>
    <property type="molecule type" value="Genomic_DNA"/>
</dbReference>
<gene>
    <name evidence="1" type="ORF">N1032_07080</name>
</gene>
<sequence length="141" mass="15666">MDDKADVAVALCTDDAAMMVRWREFIETKTFATVTIAATHWVDVVADPMFPPDIVMMVVGSSSIRALRVRTHACRQLGVLVILADPDHLIDDVEARKLDILFVIRDESEADRTLAAVRAYRLARATGHPMRIPLVPEAVVE</sequence>
<keyword evidence="2" id="KW-1185">Reference proteome</keyword>
<comment type="caution">
    <text evidence="1">The sequence shown here is derived from an EMBL/GenBank/DDBJ whole genome shotgun (WGS) entry which is preliminary data.</text>
</comment>
<proteinExistence type="predicted"/>
<dbReference type="Proteomes" id="UP001165586">
    <property type="component" value="Unassembled WGS sequence"/>
</dbReference>